<proteinExistence type="predicted"/>
<sequence>MQINSSSHLAAVLEQARVGQGLSMRQLSVAAGKSPPAYHFWKKQANSNKFEFETAFQYARALGFTFSIEPFAGGN</sequence>
<dbReference type="Gene3D" id="1.10.260.40">
    <property type="entry name" value="lambda repressor-like DNA-binding domains"/>
    <property type="match status" value="1"/>
</dbReference>
<accession>A0A6J5KQH7</accession>
<dbReference type="EMBL" id="LR796182">
    <property type="protein sequence ID" value="CAB4124684.1"/>
    <property type="molecule type" value="Genomic_DNA"/>
</dbReference>
<protein>
    <submittedName>
        <fullName evidence="1">HTH_XRE domain containing protein</fullName>
    </submittedName>
</protein>
<organism evidence="1">
    <name type="scientific">uncultured Caudovirales phage</name>
    <dbReference type="NCBI Taxonomy" id="2100421"/>
    <lineage>
        <taxon>Viruses</taxon>
        <taxon>Duplodnaviria</taxon>
        <taxon>Heunggongvirae</taxon>
        <taxon>Uroviricota</taxon>
        <taxon>Caudoviricetes</taxon>
        <taxon>Peduoviridae</taxon>
        <taxon>Maltschvirus</taxon>
        <taxon>Maltschvirus maltsch</taxon>
    </lineage>
</organism>
<dbReference type="GO" id="GO:0003677">
    <property type="term" value="F:DNA binding"/>
    <property type="evidence" value="ECO:0007669"/>
    <property type="project" value="InterPro"/>
</dbReference>
<reference evidence="1" key="1">
    <citation type="submission" date="2020-04" db="EMBL/GenBank/DDBJ databases">
        <authorList>
            <person name="Chiriac C."/>
            <person name="Salcher M."/>
            <person name="Ghai R."/>
            <person name="Kavagutti S V."/>
        </authorList>
    </citation>
    <scope>NUCLEOTIDE SEQUENCE</scope>
</reference>
<gene>
    <name evidence="1" type="ORF">UFOVP62_23</name>
</gene>
<name>A0A6J5KQH7_9CAUD</name>
<dbReference type="InterPro" id="IPR010982">
    <property type="entry name" value="Lambda_DNA-bd_dom_sf"/>
</dbReference>
<evidence type="ECO:0000313" key="1">
    <source>
        <dbReference type="EMBL" id="CAB4124684.1"/>
    </source>
</evidence>
<dbReference type="SUPFAM" id="SSF47413">
    <property type="entry name" value="lambda repressor-like DNA-binding domains"/>
    <property type="match status" value="1"/>
</dbReference>